<evidence type="ECO:0000256" key="4">
    <source>
        <dbReference type="ARBA" id="ARBA00007895"/>
    </source>
</evidence>
<dbReference type="AlphaFoldDB" id="A0A4T0IUW6"/>
<evidence type="ECO:0000256" key="1">
    <source>
        <dbReference type="ARBA" id="ARBA00001947"/>
    </source>
</evidence>
<evidence type="ECO:0000313" key="25">
    <source>
        <dbReference type="Proteomes" id="UP000310689"/>
    </source>
</evidence>
<keyword evidence="12" id="KW-0479">Metal-binding</keyword>
<evidence type="ECO:0000259" key="22">
    <source>
        <dbReference type="Pfam" id="PF04652"/>
    </source>
</evidence>
<comment type="caution">
    <text evidence="24">The sequence shown here is derived from an EMBL/GenBank/DDBJ whole genome shotgun (WGS) entry which is preliminary data.</text>
</comment>
<evidence type="ECO:0000256" key="19">
    <source>
        <dbReference type="ARBA" id="ARBA00032909"/>
    </source>
</evidence>
<dbReference type="Gene3D" id="1.25.40.270">
    <property type="entry name" value="Vacuolar protein sorting-associated protein vta1"/>
    <property type="match status" value="1"/>
</dbReference>
<comment type="cofactor">
    <cofactor evidence="1">
        <name>Zn(2+)</name>
        <dbReference type="ChEBI" id="CHEBI:29105"/>
    </cofactor>
</comment>
<evidence type="ECO:0000259" key="23">
    <source>
        <dbReference type="Pfam" id="PF18097"/>
    </source>
</evidence>
<keyword evidence="17" id="KW-0472">Membrane</keyword>
<evidence type="ECO:0000256" key="9">
    <source>
        <dbReference type="ARBA" id="ARBA00022490"/>
    </source>
</evidence>
<comment type="similarity">
    <text evidence="4">Belongs to the VTA1 family.</text>
</comment>
<evidence type="ECO:0000256" key="12">
    <source>
        <dbReference type="ARBA" id="ARBA00022723"/>
    </source>
</evidence>
<feature type="compositionally biased region" description="Polar residues" evidence="20">
    <location>
        <begin position="562"/>
        <end position="581"/>
    </location>
</feature>
<gene>
    <name evidence="24" type="ORF">E3P86_02940</name>
</gene>
<dbReference type="GO" id="GO:0010008">
    <property type="term" value="C:endosome membrane"/>
    <property type="evidence" value="ECO:0007669"/>
    <property type="project" value="UniProtKB-SubCell"/>
</dbReference>
<evidence type="ECO:0000256" key="17">
    <source>
        <dbReference type="ARBA" id="ARBA00023136"/>
    </source>
</evidence>
<dbReference type="EC" id="2.5.1.58" evidence="6"/>
<dbReference type="InterPro" id="IPR026872">
    <property type="entry name" value="FTB"/>
</dbReference>
<keyword evidence="14" id="KW-0967">Endosome</keyword>
<sequence>MALYDDGVETATTASQRDVEITLEFALNQDKELDRLAHAKYLTESLSGLPASMKALDASRPWIIYWSLHSLLTLGISLDHSSRSRAISTLSKYQNASGGFGGGRGQISHVLTTYASVMSLVIAGGPGDGNGWDAIDRRGVYDFLMRVKQQDGSFIVHEGGEVDVRGCYCALAVATILDILTPELLHNVEEFVASCQTFEGGFSACSQDGLQFGEAHGGYTSCALSALTMVDSTRSSKLNTTFDLDGLIRWSVHMQGLKTELGGFRGRTNKLVDGCYSWWLGGSFSLFEYWQLAVDSKDEDNEDDDWVDEEGCLYDREALQGYVLNAAQNPKGGLRDKPGKNSDTYHTAYNISGLSASQHYIKYDADRARQMAVDFNENADNMIPTDNPQERSSIRRFAYASAMGWMPDKAAKKELKSLEPYLARAKELVNVEPAISYWCKFYVLQNALQQKPGKEGEILLLELMTELEENEELKDLVTDEDAANAYIENFALRVFIKADDMDRAGTVNKIVAKTFLASTYFLSLLTLFKNPPGDLQQKLKYARFKTTQIMNATKMPQRGSPRASTSTSPKLETTGLPQSTGSVPPRLPSPKSSSRRGSVSIPAAGSLPSPKQSPHTSLHGSPRSRSVTSLPQTQSTQTNRQSVVGTKEFAQLSLQGDEPTDEQSNEVEAEVPQMNPGIVSKAQKHARWAISALNYEDKDTAMNQLQLALDSLKG</sequence>
<dbReference type="GO" id="GO:0046872">
    <property type="term" value="F:metal ion binding"/>
    <property type="evidence" value="ECO:0007669"/>
    <property type="project" value="UniProtKB-KW"/>
</dbReference>
<evidence type="ECO:0000256" key="7">
    <source>
        <dbReference type="ARBA" id="ARBA00015798"/>
    </source>
</evidence>
<evidence type="ECO:0000259" key="21">
    <source>
        <dbReference type="Pfam" id="PF00432"/>
    </source>
</evidence>
<evidence type="ECO:0000256" key="3">
    <source>
        <dbReference type="ARBA" id="ARBA00004496"/>
    </source>
</evidence>
<feature type="region of interest" description="Disordered" evidence="20">
    <location>
        <begin position="550"/>
        <end position="676"/>
    </location>
</feature>
<protein>
    <recommendedName>
        <fullName evidence="7">Protein farnesyltransferase subunit beta</fullName>
        <ecNumber evidence="6">2.5.1.58</ecNumber>
    </recommendedName>
    <alternativeName>
        <fullName evidence="18">CAAX farnesyltransferase subunit beta</fullName>
    </alternativeName>
    <alternativeName>
        <fullName evidence="19">Ras proteins prenyltransferase subunit beta</fullName>
    </alternativeName>
</protein>
<feature type="compositionally biased region" description="Polar residues" evidence="20">
    <location>
        <begin position="609"/>
        <end position="644"/>
    </location>
</feature>
<feature type="domain" description="Prenyltransferase alpha-alpha toroid" evidence="21">
    <location>
        <begin position="33"/>
        <end position="372"/>
    </location>
</feature>
<dbReference type="InterPro" id="IPR023175">
    <property type="entry name" value="Vta1/CALS_N_sf"/>
</dbReference>
<dbReference type="PANTHER" id="PTHR11774:SF6">
    <property type="entry name" value="PROTEIN FARNESYLTRANSFERASE SUBUNIT BETA"/>
    <property type="match status" value="1"/>
</dbReference>
<dbReference type="CDD" id="cd02893">
    <property type="entry name" value="FTase"/>
    <property type="match status" value="1"/>
</dbReference>
<dbReference type="InterPro" id="IPR001330">
    <property type="entry name" value="Prenyltrans"/>
</dbReference>
<comment type="subcellular location">
    <subcellularLocation>
        <location evidence="3">Cytoplasm</location>
    </subcellularLocation>
    <subcellularLocation>
        <location evidence="2">Endosome membrane</location>
        <topology evidence="2">Peripheral membrane protein</topology>
    </subcellularLocation>
</comment>
<dbReference type="InterPro" id="IPR045089">
    <property type="entry name" value="PGGT1B-like"/>
</dbReference>
<dbReference type="GO" id="GO:0004660">
    <property type="term" value="F:protein farnesyltransferase activity"/>
    <property type="evidence" value="ECO:0007669"/>
    <property type="project" value="UniProtKB-EC"/>
</dbReference>
<keyword evidence="9" id="KW-0963">Cytoplasm</keyword>
<reference evidence="24 25" key="1">
    <citation type="submission" date="2019-03" db="EMBL/GenBank/DDBJ databases">
        <title>Sequencing 23 genomes of Wallemia ichthyophaga.</title>
        <authorList>
            <person name="Gostincar C."/>
        </authorList>
    </citation>
    <scope>NUCLEOTIDE SEQUENCE [LARGE SCALE GENOMIC DNA]</scope>
    <source>
        <strain evidence="24 25">EXF-6200</strain>
    </source>
</reference>
<feature type="domain" description="Vta1 C-terminal" evidence="23">
    <location>
        <begin position="679"/>
        <end position="712"/>
    </location>
</feature>
<dbReference type="Pfam" id="PF04652">
    <property type="entry name" value="Vta1"/>
    <property type="match status" value="1"/>
</dbReference>
<feature type="domain" description="Vta1/callose synthase N-terminal" evidence="22">
    <location>
        <begin position="418"/>
        <end position="554"/>
    </location>
</feature>
<name>A0A4T0IUW6_WALIC</name>
<organism evidence="24 25">
    <name type="scientific">Wallemia ichthyophaga</name>
    <dbReference type="NCBI Taxonomy" id="245174"/>
    <lineage>
        <taxon>Eukaryota</taxon>
        <taxon>Fungi</taxon>
        <taxon>Dikarya</taxon>
        <taxon>Basidiomycota</taxon>
        <taxon>Wallemiomycotina</taxon>
        <taxon>Wallemiomycetes</taxon>
        <taxon>Wallemiales</taxon>
        <taxon>Wallemiaceae</taxon>
        <taxon>Wallemia</taxon>
    </lineage>
</organism>
<dbReference type="InterPro" id="IPR039431">
    <property type="entry name" value="Vta1/CALS_N"/>
</dbReference>
<keyword evidence="16" id="KW-0653">Protein transport</keyword>
<dbReference type="InterPro" id="IPR041212">
    <property type="entry name" value="Vta1_C"/>
</dbReference>
<evidence type="ECO:0000256" key="14">
    <source>
        <dbReference type="ARBA" id="ARBA00022753"/>
    </source>
</evidence>
<evidence type="ECO:0000256" key="10">
    <source>
        <dbReference type="ARBA" id="ARBA00022602"/>
    </source>
</evidence>
<evidence type="ECO:0000256" key="20">
    <source>
        <dbReference type="SAM" id="MobiDB-lite"/>
    </source>
</evidence>
<evidence type="ECO:0000313" key="24">
    <source>
        <dbReference type="EMBL" id="TIB33818.1"/>
    </source>
</evidence>
<evidence type="ECO:0000256" key="6">
    <source>
        <dbReference type="ARBA" id="ARBA00012702"/>
    </source>
</evidence>
<comment type="similarity">
    <text evidence="5">Belongs to the protein prenyltransferase subunit beta family.</text>
</comment>
<accession>A0A4T0IUW6</accession>
<evidence type="ECO:0000256" key="8">
    <source>
        <dbReference type="ARBA" id="ARBA00022448"/>
    </source>
</evidence>
<keyword evidence="10" id="KW-0637">Prenyltransferase</keyword>
<evidence type="ECO:0000256" key="5">
    <source>
        <dbReference type="ARBA" id="ARBA00010497"/>
    </source>
</evidence>
<dbReference type="Pfam" id="PF18097">
    <property type="entry name" value="Vta1_C"/>
    <property type="match status" value="1"/>
</dbReference>
<keyword evidence="11" id="KW-0808">Transferase</keyword>
<dbReference type="SUPFAM" id="SSF48239">
    <property type="entry name" value="Terpenoid cyclases/Protein prenyltransferases"/>
    <property type="match status" value="1"/>
</dbReference>
<dbReference type="GO" id="GO:0005965">
    <property type="term" value="C:protein farnesyltransferase complex"/>
    <property type="evidence" value="ECO:0007669"/>
    <property type="project" value="InterPro"/>
</dbReference>
<evidence type="ECO:0000256" key="2">
    <source>
        <dbReference type="ARBA" id="ARBA00004481"/>
    </source>
</evidence>
<feature type="compositionally biased region" description="Low complexity" evidence="20">
    <location>
        <begin position="589"/>
        <end position="602"/>
    </location>
</feature>
<dbReference type="EMBL" id="SPOI01000178">
    <property type="protein sequence ID" value="TIB33818.1"/>
    <property type="molecule type" value="Genomic_DNA"/>
</dbReference>
<evidence type="ECO:0000256" key="16">
    <source>
        <dbReference type="ARBA" id="ARBA00022927"/>
    </source>
</evidence>
<evidence type="ECO:0000256" key="11">
    <source>
        <dbReference type="ARBA" id="ARBA00022679"/>
    </source>
</evidence>
<dbReference type="PANTHER" id="PTHR11774">
    <property type="entry name" value="GERANYLGERANYL TRANSFERASE TYPE BETA SUBUNIT"/>
    <property type="match status" value="1"/>
</dbReference>
<dbReference type="GO" id="GO:0015031">
    <property type="term" value="P:protein transport"/>
    <property type="evidence" value="ECO:0007669"/>
    <property type="project" value="UniProtKB-KW"/>
</dbReference>
<keyword evidence="8" id="KW-0813">Transport</keyword>
<dbReference type="Proteomes" id="UP000310689">
    <property type="component" value="Unassembled WGS sequence"/>
</dbReference>
<evidence type="ECO:0000256" key="13">
    <source>
        <dbReference type="ARBA" id="ARBA00022737"/>
    </source>
</evidence>
<dbReference type="InterPro" id="IPR008930">
    <property type="entry name" value="Terpenoid_cyclase/PrenylTrfase"/>
</dbReference>
<evidence type="ECO:0000256" key="18">
    <source>
        <dbReference type="ARBA" id="ARBA00030182"/>
    </source>
</evidence>
<dbReference type="Gene3D" id="1.20.5.420">
    <property type="entry name" value="Immunoglobulin FC, subunit C"/>
    <property type="match status" value="1"/>
</dbReference>
<keyword evidence="15" id="KW-0862">Zinc</keyword>
<keyword evidence="13" id="KW-0677">Repeat</keyword>
<feature type="compositionally biased region" description="Acidic residues" evidence="20">
    <location>
        <begin position="658"/>
        <end position="669"/>
    </location>
</feature>
<dbReference type="Gene3D" id="1.50.10.20">
    <property type="match status" value="1"/>
</dbReference>
<dbReference type="Pfam" id="PF00432">
    <property type="entry name" value="Prenyltrans"/>
    <property type="match status" value="1"/>
</dbReference>
<evidence type="ECO:0000256" key="15">
    <source>
        <dbReference type="ARBA" id="ARBA00022833"/>
    </source>
</evidence>
<proteinExistence type="inferred from homology"/>